<dbReference type="PANTHER" id="PTHR31912:SF34">
    <property type="entry name" value="NOTOCHORD-RELATED PROTEIN"/>
    <property type="match status" value="1"/>
</dbReference>
<evidence type="ECO:0008006" key="5">
    <source>
        <dbReference type="Google" id="ProtNLM"/>
    </source>
</evidence>
<proteinExistence type="predicted"/>
<gene>
    <name evidence="2" type="ORF">PTTG_27802</name>
</gene>
<dbReference type="EnsemblFungi" id="PTTG_27802-t43_1">
    <property type="protein sequence ID" value="PTTG_27802-t43_1-p1"/>
    <property type="gene ID" value="PTTG_27802"/>
</dbReference>
<evidence type="ECO:0000313" key="4">
    <source>
        <dbReference type="Proteomes" id="UP000005240"/>
    </source>
</evidence>
<evidence type="ECO:0000313" key="3">
    <source>
        <dbReference type="EnsemblFungi" id="PTTG_27802-t43_1-p1"/>
    </source>
</evidence>
<reference evidence="2" key="1">
    <citation type="submission" date="2009-11" db="EMBL/GenBank/DDBJ databases">
        <authorList>
            <consortium name="The Broad Institute Genome Sequencing Platform"/>
            <person name="Ward D."/>
            <person name="Feldgarden M."/>
            <person name="Earl A."/>
            <person name="Young S.K."/>
            <person name="Zeng Q."/>
            <person name="Koehrsen M."/>
            <person name="Alvarado L."/>
            <person name="Berlin A."/>
            <person name="Bochicchio J."/>
            <person name="Borenstein D."/>
            <person name="Chapman S.B."/>
            <person name="Chen Z."/>
            <person name="Engels R."/>
            <person name="Freedman E."/>
            <person name="Gellesch M."/>
            <person name="Goldberg J."/>
            <person name="Griggs A."/>
            <person name="Gujja S."/>
            <person name="Heilman E."/>
            <person name="Heiman D."/>
            <person name="Hepburn T."/>
            <person name="Howarth C."/>
            <person name="Jen D."/>
            <person name="Larson L."/>
            <person name="Lewis B."/>
            <person name="Mehta T."/>
            <person name="Park D."/>
            <person name="Pearson M."/>
            <person name="Roberts A."/>
            <person name="Saif S."/>
            <person name="Shea T."/>
            <person name="Shenoy N."/>
            <person name="Sisk P."/>
            <person name="Stolte C."/>
            <person name="Sykes S."/>
            <person name="Thomson T."/>
            <person name="Walk T."/>
            <person name="White J."/>
            <person name="Yandava C."/>
            <person name="Izard J."/>
            <person name="Baranova O.V."/>
            <person name="Blanton J.M."/>
            <person name="Tanner A.C."/>
            <person name="Dewhirst F.E."/>
            <person name="Haas B."/>
            <person name="Nusbaum C."/>
            <person name="Birren B."/>
        </authorList>
    </citation>
    <scope>NUCLEOTIDE SEQUENCE [LARGE SCALE GENOMIC DNA]</scope>
    <source>
        <strain evidence="2">1-1 BBBD Race 1</strain>
    </source>
</reference>
<organism evidence="2">
    <name type="scientific">Puccinia triticina (isolate 1-1 / race 1 (BBBD))</name>
    <name type="common">Brown leaf rust fungus</name>
    <dbReference type="NCBI Taxonomy" id="630390"/>
    <lineage>
        <taxon>Eukaryota</taxon>
        <taxon>Fungi</taxon>
        <taxon>Dikarya</taxon>
        <taxon>Basidiomycota</taxon>
        <taxon>Pucciniomycotina</taxon>
        <taxon>Pucciniomycetes</taxon>
        <taxon>Pucciniales</taxon>
        <taxon>Pucciniaceae</taxon>
        <taxon>Puccinia</taxon>
    </lineage>
</organism>
<reference evidence="3 4" key="3">
    <citation type="journal article" date="2017" name="G3 (Bethesda)">
        <title>Comparative analysis highlights variable genome content of wheat rusts and divergence of the mating loci.</title>
        <authorList>
            <person name="Cuomo C.A."/>
            <person name="Bakkeren G."/>
            <person name="Khalil H.B."/>
            <person name="Panwar V."/>
            <person name="Joly D."/>
            <person name="Linning R."/>
            <person name="Sakthikumar S."/>
            <person name="Song X."/>
            <person name="Adiconis X."/>
            <person name="Fan L."/>
            <person name="Goldberg J.M."/>
            <person name="Levin J.Z."/>
            <person name="Young S."/>
            <person name="Zeng Q."/>
            <person name="Anikster Y."/>
            <person name="Bruce M."/>
            <person name="Wang M."/>
            <person name="Yin C."/>
            <person name="McCallum B."/>
            <person name="Szabo L.J."/>
            <person name="Hulbert S."/>
            <person name="Chen X."/>
            <person name="Fellers J.P."/>
        </authorList>
    </citation>
    <scope>NUCLEOTIDE SEQUENCE</scope>
    <source>
        <strain evidence="4">Isolate 1-1 / race 1 (BBBD)</strain>
        <strain evidence="3">isolate 1-1 / race 1 (BBBD)</strain>
    </source>
</reference>
<feature type="region of interest" description="Disordered" evidence="1">
    <location>
        <begin position="471"/>
        <end position="518"/>
    </location>
</feature>
<dbReference type="Proteomes" id="UP000005240">
    <property type="component" value="Unassembled WGS sequence"/>
</dbReference>
<evidence type="ECO:0000313" key="2">
    <source>
        <dbReference type="EMBL" id="OAV92024.1"/>
    </source>
</evidence>
<feature type="region of interest" description="Disordered" evidence="1">
    <location>
        <begin position="1"/>
        <end position="34"/>
    </location>
</feature>
<dbReference type="STRING" id="630390.A0A180GHH4"/>
<dbReference type="OrthoDB" id="2507436at2759"/>
<name>A0A180GHH4_PUCT1</name>
<keyword evidence="4" id="KW-1185">Reference proteome</keyword>
<dbReference type="EMBL" id="ADAS02000071">
    <property type="protein sequence ID" value="OAV92024.1"/>
    <property type="molecule type" value="Genomic_DNA"/>
</dbReference>
<reference evidence="2" key="2">
    <citation type="submission" date="2016-05" db="EMBL/GenBank/DDBJ databases">
        <title>Comparative analysis highlights variable genome content of wheat rusts and divergence of the mating loci.</title>
        <authorList>
            <person name="Cuomo C.A."/>
            <person name="Bakkeren G."/>
            <person name="Szabo L."/>
            <person name="Khalil H."/>
            <person name="Joly D."/>
            <person name="Goldberg J."/>
            <person name="Young S."/>
            <person name="Zeng Q."/>
            <person name="Fellers J."/>
        </authorList>
    </citation>
    <scope>NUCLEOTIDE SEQUENCE [LARGE SCALE GENOMIC DNA]</scope>
    <source>
        <strain evidence="2">1-1 BBBD Race 1</strain>
    </source>
</reference>
<dbReference type="AlphaFoldDB" id="A0A180GHH4"/>
<dbReference type="PANTHER" id="PTHR31912">
    <property type="entry name" value="IP13529P"/>
    <property type="match status" value="1"/>
</dbReference>
<sequence length="536" mass="59993">MHNTGSGHTPAPPPRPHLGRSPRFPPASLTNQHNIPPFQHVLRFTPSRPNVHANSTFDHAKAMDPRDEFTYEEGTYYCKVCSLARGTKDWRRHIRTNVHKQNVEQHQAMSRARSPIPIAAAPAPRAQEDTYAHPDHLGALECTDLIEQTPVSAPGVDGLIAGLTASHAQKRLEANTNQAQLVQDPRSSLEKDLLLIAAHKGNHIPDDERPIVRTDKRSNKVNMSSWFPFKSKLDLVASLLIGHTRSMLSRSLYKRISALWEVCGLKLLRWAAVRESRKRIRDLLGNKVQSYVSVFDTPCYALSSQKIISQELANPLVARHMEYYPESTDGLIITKFSQSGKWLTGMSQDHRPQMCRFKDKDFYIFEPVELQSKQLVIPIFFFTQAGVLHARCWDVARDAVKEKMKQLEAEKSTSMCSPILGLKDFDGVHNTPVLVQIWGCCHTILRGVINQGTCQGKWASELVRVLGPARWPGRAPQPRGLPALAGPRGRDRAPQAAHRPPRRGDNLPQPQHGGYTAVARIKVSPVKTAVKDKTPA</sequence>
<reference evidence="3" key="4">
    <citation type="submission" date="2025-05" db="UniProtKB">
        <authorList>
            <consortium name="EnsemblFungi"/>
        </authorList>
    </citation>
    <scope>IDENTIFICATION</scope>
    <source>
        <strain evidence="3">isolate 1-1 / race 1 (BBBD)</strain>
    </source>
</reference>
<protein>
    <recommendedName>
        <fullName evidence="5">U1-type domain-containing protein</fullName>
    </recommendedName>
</protein>
<dbReference type="VEuPathDB" id="FungiDB:PTTG_27802"/>
<accession>A0A180GHH4</accession>
<evidence type="ECO:0000256" key="1">
    <source>
        <dbReference type="SAM" id="MobiDB-lite"/>
    </source>
</evidence>